<dbReference type="OrthoDB" id="4535513at2"/>
<dbReference type="PANTHER" id="PTHR43537:SF5">
    <property type="entry name" value="UXU OPERON TRANSCRIPTIONAL REGULATOR"/>
    <property type="match status" value="1"/>
</dbReference>
<dbReference type="InterPro" id="IPR036390">
    <property type="entry name" value="WH_DNA-bd_sf"/>
</dbReference>
<dbReference type="EMBL" id="SMJW01000047">
    <property type="protein sequence ID" value="TDC16597.1"/>
    <property type="molecule type" value="Genomic_DNA"/>
</dbReference>
<dbReference type="Proteomes" id="UP000295431">
    <property type="component" value="Unassembled WGS sequence"/>
</dbReference>
<dbReference type="AlphaFoldDB" id="A0A4R4P753"/>
<dbReference type="GO" id="GO:0003700">
    <property type="term" value="F:DNA-binding transcription factor activity"/>
    <property type="evidence" value="ECO:0007669"/>
    <property type="project" value="InterPro"/>
</dbReference>
<sequence length="294" mass="32583">MDERRHVNSHSAAGEPLQAHQRRGSASAGGSHQMTPAVLRDRPETGRVAERVVRDIWSYIEGNGLTTGSKLPPERVFMELFGVGRSSLREALRVLSTLGVIDVRHGNGMYVAAPPPIQQASPAAIFDATEKNALRNLVETRLGIELAAVTAATARATDDDFAGLHAMLDDQQARLRIDPDFAWEPLGFELAVVEISGNTWLYEVELMLRDSWLALSTGLRASVGRHEEWLTEHRAIVASMRSRNLVQAQRLVMAHLNLERFEEDLASPSDAPDEQIQERHTPRGHPGHVTERHP</sequence>
<dbReference type="InterPro" id="IPR011711">
    <property type="entry name" value="GntR_C"/>
</dbReference>
<name>A0A4R4P753_9ACTN</name>
<dbReference type="Pfam" id="PF07729">
    <property type="entry name" value="FCD"/>
    <property type="match status" value="1"/>
</dbReference>
<feature type="compositionally biased region" description="Acidic residues" evidence="4">
    <location>
        <begin position="265"/>
        <end position="275"/>
    </location>
</feature>
<accession>A0A4R4P753</accession>
<keyword evidence="2" id="KW-0238">DNA-binding</keyword>
<evidence type="ECO:0000256" key="2">
    <source>
        <dbReference type="ARBA" id="ARBA00023125"/>
    </source>
</evidence>
<keyword evidence="1" id="KW-0805">Transcription regulation</keyword>
<dbReference type="PANTHER" id="PTHR43537">
    <property type="entry name" value="TRANSCRIPTIONAL REGULATOR, GNTR FAMILY"/>
    <property type="match status" value="1"/>
</dbReference>
<feature type="region of interest" description="Disordered" evidence="4">
    <location>
        <begin position="265"/>
        <end position="294"/>
    </location>
</feature>
<dbReference type="GO" id="GO:0003677">
    <property type="term" value="F:DNA binding"/>
    <property type="evidence" value="ECO:0007669"/>
    <property type="project" value="UniProtKB-KW"/>
</dbReference>
<dbReference type="InterPro" id="IPR000524">
    <property type="entry name" value="Tscrpt_reg_HTH_GntR"/>
</dbReference>
<dbReference type="SUPFAM" id="SSF46785">
    <property type="entry name" value="Winged helix' DNA-binding domain"/>
    <property type="match status" value="1"/>
</dbReference>
<feature type="domain" description="HTH gntR-type" evidence="5">
    <location>
        <begin position="46"/>
        <end position="114"/>
    </location>
</feature>
<dbReference type="SUPFAM" id="SSF48008">
    <property type="entry name" value="GntR ligand-binding domain-like"/>
    <property type="match status" value="1"/>
</dbReference>
<protein>
    <submittedName>
        <fullName evidence="6">FadR family transcriptional regulator</fullName>
    </submittedName>
</protein>
<dbReference type="Gene3D" id="1.20.120.530">
    <property type="entry name" value="GntR ligand-binding domain-like"/>
    <property type="match status" value="1"/>
</dbReference>
<dbReference type="PRINTS" id="PR00035">
    <property type="entry name" value="HTHGNTR"/>
</dbReference>
<dbReference type="CDD" id="cd07377">
    <property type="entry name" value="WHTH_GntR"/>
    <property type="match status" value="1"/>
</dbReference>
<organism evidence="6 7">
    <name type="scientific">Actinomadura bangladeshensis</name>
    <dbReference type="NCBI Taxonomy" id="453573"/>
    <lineage>
        <taxon>Bacteria</taxon>
        <taxon>Bacillati</taxon>
        <taxon>Actinomycetota</taxon>
        <taxon>Actinomycetes</taxon>
        <taxon>Streptosporangiales</taxon>
        <taxon>Thermomonosporaceae</taxon>
        <taxon>Actinomadura</taxon>
    </lineage>
</organism>
<evidence type="ECO:0000313" key="7">
    <source>
        <dbReference type="Proteomes" id="UP000295431"/>
    </source>
</evidence>
<proteinExistence type="predicted"/>
<dbReference type="SMART" id="SM00895">
    <property type="entry name" value="FCD"/>
    <property type="match status" value="1"/>
</dbReference>
<dbReference type="SMART" id="SM00345">
    <property type="entry name" value="HTH_GNTR"/>
    <property type="match status" value="1"/>
</dbReference>
<dbReference type="PROSITE" id="PS50949">
    <property type="entry name" value="HTH_GNTR"/>
    <property type="match status" value="1"/>
</dbReference>
<comment type="caution">
    <text evidence="6">The sequence shown here is derived from an EMBL/GenBank/DDBJ whole genome shotgun (WGS) entry which is preliminary data.</text>
</comment>
<evidence type="ECO:0000259" key="5">
    <source>
        <dbReference type="PROSITE" id="PS50949"/>
    </source>
</evidence>
<feature type="region of interest" description="Disordered" evidence="4">
    <location>
        <begin position="1"/>
        <end position="45"/>
    </location>
</feature>
<evidence type="ECO:0000256" key="3">
    <source>
        <dbReference type="ARBA" id="ARBA00023163"/>
    </source>
</evidence>
<evidence type="ECO:0000256" key="4">
    <source>
        <dbReference type="SAM" id="MobiDB-lite"/>
    </source>
</evidence>
<gene>
    <name evidence="6" type="ORF">E1284_12105</name>
</gene>
<keyword evidence="7" id="KW-1185">Reference proteome</keyword>
<dbReference type="InterPro" id="IPR008920">
    <property type="entry name" value="TF_FadR/GntR_C"/>
</dbReference>
<dbReference type="Gene3D" id="1.10.10.10">
    <property type="entry name" value="Winged helix-like DNA-binding domain superfamily/Winged helix DNA-binding domain"/>
    <property type="match status" value="1"/>
</dbReference>
<evidence type="ECO:0000256" key="1">
    <source>
        <dbReference type="ARBA" id="ARBA00023015"/>
    </source>
</evidence>
<reference evidence="6 7" key="1">
    <citation type="submission" date="2019-03" db="EMBL/GenBank/DDBJ databases">
        <title>Draft genome sequences of novel Actinobacteria.</title>
        <authorList>
            <person name="Sahin N."/>
            <person name="Ay H."/>
            <person name="Saygin H."/>
        </authorList>
    </citation>
    <scope>NUCLEOTIDE SEQUENCE [LARGE SCALE GENOMIC DNA]</scope>
    <source>
        <strain evidence="6 7">DSM 45347</strain>
    </source>
</reference>
<evidence type="ECO:0000313" key="6">
    <source>
        <dbReference type="EMBL" id="TDC16597.1"/>
    </source>
</evidence>
<keyword evidence="3" id="KW-0804">Transcription</keyword>
<dbReference type="InterPro" id="IPR036388">
    <property type="entry name" value="WH-like_DNA-bd_sf"/>
</dbReference>
<dbReference type="Pfam" id="PF00392">
    <property type="entry name" value="GntR"/>
    <property type="match status" value="1"/>
</dbReference>